<organism evidence="1">
    <name type="scientific">marine sediment metagenome</name>
    <dbReference type="NCBI Taxonomy" id="412755"/>
    <lineage>
        <taxon>unclassified sequences</taxon>
        <taxon>metagenomes</taxon>
        <taxon>ecological metagenomes</taxon>
    </lineage>
</organism>
<protein>
    <submittedName>
        <fullName evidence="1">Uncharacterized protein</fullName>
    </submittedName>
</protein>
<sequence>MTISEVTQRLNALADKMEKSAQEAGVEQQEVRRWLRHVKVK</sequence>
<gene>
    <name evidence="1" type="ORF">LCGC14_1099290</name>
</gene>
<comment type="caution">
    <text evidence="1">The sequence shown here is derived from an EMBL/GenBank/DDBJ whole genome shotgun (WGS) entry which is preliminary data.</text>
</comment>
<proteinExistence type="predicted"/>
<dbReference type="AlphaFoldDB" id="A0A0F9PT61"/>
<reference evidence="1" key="1">
    <citation type="journal article" date="2015" name="Nature">
        <title>Complex archaea that bridge the gap between prokaryotes and eukaryotes.</title>
        <authorList>
            <person name="Spang A."/>
            <person name="Saw J.H."/>
            <person name="Jorgensen S.L."/>
            <person name="Zaremba-Niedzwiedzka K."/>
            <person name="Martijn J."/>
            <person name="Lind A.E."/>
            <person name="van Eijk R."/>
            <person name="Schleper C."/>
            <person name="Guy L."/>
            <person name="Ettema T.J."/>
        </authorList>
    </citation>
    <scope>NUCLEOTIDE SEQUENCE</scope>
</reference>
<accession>A0A0F9PT61</accession>
<name>A0A0F9PT61_9ZZZZ</name>
<evidence type="ECO:0000313" key="1">
    <source>
        <dbReference type="EMBL" id="KKN04271.1"/>
    </source>
</evidence>
<dbReference type="EMBL" id="LAZR01004939">
    <property type="protein sequence ID" value="KKN04271.1"/>
    <property type="molecule type" value="Genomic_DNA"/>
</dbReference>